<feature type="transmembrane region" description="Helical" evidence="7">
    <location>
        <begin position="7"/>
        <end position="34"/>
    </location>
</feature>
<gene>
    <name evidence="8" type="ORF">B9H00_02685</name>
</gene>
<organism evidence="8 9">
    <name type="scientific">Kushneria marisflavi</name>
    <dbReference type="NCBI Taxonomy" id="157779"/>
    <lineage>
        <taxon>Bacteria</taxon>
        <taxon>Pseudomonadati</taxon>
        <taxon>Pseudomonadota</taxon>
        <taxon>Gammaproteobacteria</taxon>
        <taxon>Oceanospirillales</taxon>
        <taxon>Halomonadaceae</taxon>
        <taxon>Kushneria</taxon>
    </lineage>
</organism>
<sequence>MDEFQPNLIAIIIAVASIGLVPLAVVTMTGFLKISVVLFLIRNALGVQQTPPNLVLYGIALILTVYITTPLIGEITHRIEHQQTGFSSVEEIRQSGEAIRAPLQAYLSRYASEHERAFFIDATRTLWSDEARENLKDDDLIVLIPAFVSSELTRAFEIGFLLYIPFLIIDLIVSNVLMAMGMMMVSPTLISIPLKIFLFVAVDGWSRLMHGLILSYGGG</sequence>
<evidence type="ECO:0000256" key="3">
    <source>
        <dbReference type="ARBA" id="ARBA00022475"/>
    </source>
</evidence>
<reference evidence="8 9" key="1">
    <citation type="submission" date="2017-05" db="EMBL/GenBank/DDBJ databases">
        <authorList>
            <person name="Song R."/>
            <person name="Chenine A.L."/>
            <person name="Ruprecht R.M."/>
        </authorList>
    </citation>
    <scope>NUCLEOTIDE SEQUENCE [LARGE SCALE GENOMIC DNA]</scope>
    <source>
        <strain evidence="8">SW32</strain>
    </source>
</reference>
<dbReference type="PANTHER" id="PTHR30587">
    <property type="entry name" value="FLAGELLAR BIOSYNTHETIC PROTEIN FLIP"/>
    <property type="match status" value="1"/>
</dbReference>
<dbReference type="AlphaFoldDB" id="A0A240ULW9"/>
<dbReference type="InterPro" id="IPR005773">
    <property type="entry name" value="T3SS_YscR-like"/>
</dbReference>
<feature type="transmembrane region" description="Helical" evidence="7">
    <location>
        <begin position="184"/>
        <end position="202"/>
    </location>
</feature>
<feature type="transmembrane region" description="Helical" evidence="7">
    <location>
        <begin position="54"/>
        <end position="73"/>
    </location>
</feature>
<keyword evidence="5 7" id="KW-1133">Transmembrane helix</keyword>
<evidence type="ECO:0000256" key="7">
    <source>
        <dbReference type="RuleBase" id="RU362070"/>
    </source>
</evidence>
<proteinExistence type="inferred from homology"/>
<evidence type="ECO:0000313" key="9">
    <source>
        <dbReference type="Proteomes" id="UP000194457"/>
    </source>
</evidence>
<dbReference type="OrthoDB" id="9805111at2"/>
<dbReference type="EMBL" id="CP021358">
    <property type="protein sequence ID" value="ART62115.1"/>
    <property type="molecule type" value="Genomic_DNA"/>
</dbReference>
<evidence type="ECO:0000256" key="6">
    <source>
        <dbReference type="ARBA" id="ARBA00023136"/>
    </source>
</evidence>
<feature type="transmembrane region" description="Helical" evidence="7">
    <location>
        <begin position="160"/>
        <end position="178"/>
    </location>
</feature>
<keyword evidence="4 7" id="KW-0812">Transmembrane</keyword>
<dbReference type="Proteomes" id="UP000194457">
    <property type="component" value="Chromosome"/>
</dbReference>
<dbReference type="KEGG" id="kma:B9H00_02685"/>
<dbReference type="PROSITE" id="PS01061">
    <property type="entry name" value="FLIP_2"/>
    <property type="match status" value="1"/>
</dbReference>
<evidence type="ECO:0000256" key="2">
    <source>
        <dbReference type="ARBA" id="ARBA00006257"/>
    </source>
</evidence>
<dbReference type="NCBIfam" id="TIGR01102">
    <property type="entry name" value="yscR"/>
    <property type="match status" value="1"/>
</dbReference>
<dbReference type="GO" id="GO:0009306">
    <property type="term" value="P:protein secretion"/>
    <property type="evidence" value="ECO:0007669"/>
    <property type="project" value="UniProtKB-UniRule"/>
</dbReference>
<evidence type="ECO:0000313" key="8">
    <source>
        <dbReference type="EMBL" id="ART62115.1"/>
    </source>
</evidence>
<keyword evidence="9" id="KW-1185">Reference proteome</keyword>
<dbReference type="Pfam" id="PF00813">
    <property type="entry name" value="FliP"/>
    <property type="match status" value="1"/>
</dbReference>
<keyword evidence="3 7" id="KW-1003">Cell membrane</keyword>
<dbReference type="PANTHER" id="PTHR30587:SF2">
    <property type="entry name" value="SURFACE PRESENTATION OF ANTIGENS PROTEIN SPAP"/>
    <property type="match status" value="1"/>
</dbReference>
<dbReference type="NCBIfam" id="NF009438">
    <property type="entry name" value="PRK12797.1"/>
    <property type="match status" value="1"/>
</dbReference>
<dbReference type="GO" id="GO:0005886">
    <property type="term" value="C:plasma membrane"/>
    <property type="evidence" value="ECO:0007669"/>
    <property type="project" value="UniProtKB-SubCell"/>
</dbReference>
<dbReference type="PRINTS" id="PR01302">
    <property type="entry name" value="TYPE3IMPPROT"/>
</dbReference>
<accession>A0A240ULW9</accession>
<evidence type="ECO:0000256" key="1">
    <source>
        <dbReference type="ARBA" id="ARBA00004651"/>
    </source>
</evidence>
<evidence type="ECO:0000256" key="4">
    <source>
        <dbReference type="ARBA" id="ARBA00022692"/>
    </source>
</evidence>
<comment type="subcellular location">
    <subcellularLocation>
        <location evidence="1">Cell membrane</location>
        <topology evidence="1">Multi-pass membrane protein</topology>
    </subcellularLocation>
</comment>
<keyword evidence="6 7" id="KW-0472">Membrane</keyword>
<comment type="similarity">
    <text evidence="2 7">Belongs to the FliP/MopC/SpaP family.</text>
</comment>
<evidence type="ECO:0000256" key="5">
    <source>
        <dbReference type="ARBA" id="ARBA00022989"/>
    </source>
</evidence>
<dbReference type="RefSeq" id="WP_086899368.1">
    <property type="nucleotide sequence ID" value="NZ_CP021358.1"/>
</dbReference>
<protein>
    <submittedName>
        <fullName evidence="8">EscR/YscR/HrcR family type III secretion system export apparatus protein</fullName>
    </submittedName>
</protein>
<dbReference type="InterPro" id="IPR005838">
    <property type="entry name" value="T3SS_IM_P"/>
</dbReference>
<name>A0A240ULW9_9GAMM</name>